<dbReference type="InterPro" id="IPR004838">
    <property type="entry name" value="NHTrfase_class1_PyrdxlP-BS"/>
</dbReference>
<name>A0A495J8B5_9SPHI</name>
<dbReference type="InterPro" id="IPR015421">
    <property type="entry name" value="PyrdxlP-dep_Trfase_major"/>
</dbReference>
<dbReference type="SUPFAM" id="SSF53383">
    <property type="entry name" value="PLP-dependent transferases"/>
    <property type="match status" value="1"/>
</dbReference>
<reference evidence="8 9" key="1">
    <citation type="submission" date="2018-10" db="EMBL/GenBank/DDBJ databases">
        <title>Genomic Encyclopedia of Archaeal and Bacterial Type Strains, Phase II (KMG-II): from individual species to whole genera.</title>
        <authorList>
            <person name="Goeker M."/>
        </authorList>
    </citation>
    <scope>NUCLEOTIDE SEQUENCE [LARGE SCALE GENOMIC DNA]</scope>
    <source>
        <strain evidence="8 9">DSM 18602</strain>
    </source>
</reference>
<evidence type="ECO:0000313" key="8">
    <source>
        <dbReference type="EMBL" id="RKR85003.1"/>
    </source>
</evidence>
<dbReference type="InterPro" id="IPR004839">
    <property type="entry name" value="Aminotransferase_I/II_large"/>
</dbReference>
<protein>
    <recommendedName>
        <fullName evidence="6">Aminotransferase</fullName>
        <ecNumber evidence="6">2.6.1.-</ecNumber>
    </recommendedName>
</protein>
<evidence type="ECO:0000256" key="3">
    <source>
        <dbReference type="ARBA" id="ARBA00022576"/>
    </source>
</evidence>
<organism evidence="8 9">
    <name type="scientific">Mucilaginibacter gracilis</name>
    <dbReference type="NCBI Taxonomy" id="423350"/>
    <lineage>
        <taxon>Bacteria</taxon>
        <taxon>Pseudomonadati</taxon>
        <taxon>Bacteroidota</taxon>
        <taxon>Sphingobacteriia</taxon>
        <taxon>Sphingobacteriales</taxon>
        <taxon>Sphingobacteriaceae</taxon>
        <taxon>Mucilaginibacter</taxon>
    </lineage>
</organism>
<dbReference type="CDD" id="cd00609">
    <property type="entry name" value="AAT_like"/>
    <property type="match status" value="1"/>
</dbReference>
<dbReference type="AlphaFoldDB" id="A0A495J8B5"/>
<dbReference type="InterPro" id="IPR015424">
    <property type="entry name" value="PyrdxlP-dep_Trfase"/>
</dbReference>
<comment type="similarity">
    <text evidence="2 6">Belongs to the class-I pyridoxal-phosphate-dependent aminotransferase family.</text>
</comment>
<evidence type="ECO:0000256" key="5">
    <source>
        <dbReference type="ARBA" id="ARBA00022898"/>
    </source>
</evidence>
<dbReference type="InterPro" id="IPR015422">
    <property type="entry name" value="PyrdxlP-dep_Trfase_small"/>
</dbReference>
<comment type="caution">
    <text evidence="8">The sequence shown here is derived from an EMBL/GenBank/DDBJ whole genome shotgun (WGS) entry which is preliminary data.</text>
</comment>
<dbReference type="Gene3D" id="3.40.640.10">
    <property type="entry name" value="Type I PLP-dependent aspartate aminotransferase-like (Major domain)"/>
    <property type="match status" value="1"/>
</dbReference>
<proteinExistence type="inferred from homology"/>
<dbReference type="GO" id="GO:0030170">
    <property type="term" value="F:pyridoxal phosphate binding"/>
    <property type="evidence" value="ECO:0007669"/>
    <property type="project" value="InterPro"/>
</dbReference>
<evidence type="ECO:0000256" key="1">
    <source>
        <dbReference type="ARBA" id="ARBA00001933"/>
    </source>
</evidence>
<comment type="cofactor">
    <cofactor evidence="1 6">
        <name>pyridoxal 5'-phosphate</name>
        <dbReference type="ChEBI" id="CHEBI:597326"/>
    </cofactor>
</comment>
<keyword evidence="3 6" id="KW-0032">Aminotransferase</keyword>
<dbReference type="PRINTS" id="PR00753">
    <property type="entry name" value="ACCSYNTHASE"/>
</dbReference>
<dbReference type="Pfam" id="PF00155">
    <property type="entry name" value="Aminotran_1_2"/>
    <property type="match status" value="1"/>
</dbReference>
<dbReference type="GO" id="GO:0008483">
    <property type="term" value="F:transaminase activity"/>
    <property type="evidence" value="ECO:0007669"/>
    <property type="project" value="UniProtKB-KW"/>
</dbReference>
<gene>
    <name evidence="8" type="ORF">BDD43_5259</name>
</gene>
<sequence length="439" mass="48343">MAICRVIIRVQKWVFLGKINNKLSNQQQTNFLYLLATTTKSMTNVLSDRIKNLSESATIKMAKLGRELSAKGVDVISLSFGEPDFHTPEYIKEAAKQAMDKNFTYYTPVAGYPDLRAAISKKLKTENGLDYDASQIVVSTGAKQAIANALLCLVNPGEEVIIPTPYWVSYSEVVKLTEGKSVFIDSTVEQNFKITPAQLEAAITPKTKLFMFSSPCNPTGSVYSKQELAGLVEVFERYPQIYILSDEIYEHINFVEAHESIAQFDSIKERVVIINGFSKSYAMTGWRIGYSASSKETAAAFDKLQGQITSGTCSITQKAGVAAYEGGLASVLEMREAFRKRRGIVYDLLSKIPGVQTNLPDGAFYFFPNVTSFFGKSYNGKVINDADELSIFLLEEAHVATVGGDSFGDPKSIRISYAASEEKLIEAIKRIAAALAKLS</sequence>
<accession>A0A495J8B5</accession>
<dbReference type="PANTHER" id="PTHR46383">
    <property type="entry name" value="ASPARTATE AMINOTRANSFERASE"/>
    <property type="match status" value="1"/>
</dbReference>
<dbReference type="Gene3D" id="3.90.1150.10">
    <property type="entry name" value="Aspartate Aminotransferase, domain 1"/>
    <property type="match status" value="1"/>
</dbReference>
<keyword evidence="4 6" id="KW-0808">Transferase</keyword>
<keyword evidence="5" id="KW-0663">Pyridoxal phosphate</keyword>
<dbReference type="InterPro" id="IPR050596">
    <property type="entry name" value="AspAT/PAT-like"/>
</dbReference>
<keyword evidence="9" id="KW-1185">Reference proteome</keyword>
<dbReference type="PROSITE" id="PS00105">
    <property type="entry name" value="AA_TRANSFER_CLASS_1"/>
    <property type="match status" value="1"/>
</dbReference>
<dbReference type="GO" id="GO:0006520">
    <property type="term" value="P:amino acid metabolic process"/>
    <property type="evidence" value="ECO:0007669"/>
    <property type="project" value="InterPro"/>
</dbReference>
<evidence type="ECO:0000256" key="6">
    <source>
        <dbReference type="RuleBase" id="RU000481"/>
    </source>
</evidence>
<evidence type="ECO:0000313" key="9">
    <source>
        <dbReference type="Proteomes" id="UP000268007"/>
    </source>
</evidence>
<evidence type="ECO:0000256" key="4">
    <source>
        <dbReference type="ARBA" id="ARBA00022679"/>
    </source>
</evidence>
<dbReference type="PANTHER" id="PTHR46383:SF1">
    <property type="entry name" value="ASPARTATE AMINOTRANSFERASE"/>
    <property type="match status" value="1"/>
</dbReference>
<feature type="domain" description="Aminotransferase class I/classII large" evidence="7">
    <location>
        <begin position="74"/>
        <end position="431"/>
    </location>
</feature>
<dbReference type="FunFam" id="3.40.640.10:FF:000033">
    <property type="entry name" value="Aspartate aminotransferase"/>
    <property type="match status" value="1"/>
</dbReference>
<evidence type="ECO:0000256" key="2">
    <source>
        <dbReference type="ARBA" id="ARBA00007441"/>
    </source>
</evidence>
<dbReference type="EC" id="2.6.1.-" evidence="6"/>
<dbReference type="Proteomes" id="UP000268007">
    <property type="component" value="Unassembled WGS sequence"/>
</dbReference>
<evidence type="ECO:0000259" key="7">
    <source>
        <dbReference type="Pfam" id="PF00155"/>
    </source>
</evidence>
<dbReference type="EMBL" id="RBKU01000001">
    <property type="protein sequence ID" value="RKR85003.1"/>
    <property type="molecule type" value="Genomic_DNA"/>
</dbReference>